<dbReference type="GO" id="GO:0005524">
    <property type="term" value="F:ATP binding"/>
    <property type="evidence" value="ECO:0007669"/>
    <property type="project" value="UniProtKB-UniRule"/>
</dbReference>
<evidence type="ECO:0000313" key="3">
    <source>
        <dbReference type="EMBL" id="MBB3065145.1"/>
    </source>
</evidence>
<evidence type="ECO:0000256" key="1">
    <source>
        <dbReference type="PROSITE-ProRule" id="PRU00409"/>
    </source>
</evidence>
<feature type="domain" description="ATP-grasp" evidence="2">
    <location>
        <begin position="290"/>
        <end position="484"/>
    </location>
</feature>
<dbReference type="GO" id="GO:0018169">
    <property type="term" value="F:ribosomal S6-glutamic acid ligase activity"/>
    <property type="evidence" value="ECO:0007669"/>
    <property type="project" value="TreeGrafter"/>
</dbReference>
<keyword evidence="3" id="KW-0436">Ligase</keyword>
<dbReference type="Pfam" id="PF08443">
    <property type="entry name" value="RimK"/>
    <property type="match status" value="1"/>
</dbReference>
<dbReference type="GO" id="GO:0046872">
    <property type="term" value="F:metal ion binding"/>
    <property type="evidence" value="ECO:0007669"/>
    <property type="project" value="InterPro"/>
</dbReference>
<organism evidence="3 4">
    <name type="scientific">Limibacillus halophilus</name>
    <dbReference type="NCBI Taxonomy" id="1579333"/>
    <lineage>
        <taxon>Bacteria</taxon>
        <taxon>Pseudomonadati</taxon>
        <taxon>Pseudomonadota</taxon>
        <taxon>Alphaproteobacteria</taxon>
        <taxon>Rhodospirillales</taxon>
        <taxon>Rhodovibrionaceae</taxon>
        <taxon>Limibacillus</taxon>
    </lineage>
</organism>
<evidence type="ECO:0000313" key="4">
    <source>
        <dbReference type="Proteomes" id="UP000581135"/>
    </source>
</evidence>
<protein>
    <submittedName>
        <fullName evidence="3">Glutathione synthase/RimK-type ligase-like ATP-grasp enzyme</fullName>
    </submittedName>
</protein>
<dbReference type="Gene3D" id="3.30.470.20">
    <property type="entry name" value="ATP-grasp fold, B domain"/>
    <property type="match status" value="1"/>
</dbReference>
<sequence>MPNHLIVVERNEDKDWAAGAGQAVTMREYVTQPGLYNGRQMRVVNLSSDLGYMDLGYYVSLLAEARGQKVVPSVGTIIDLTRKMLYSVELPEVNVILRTTLEKLAQPPKTGFSLVICFGQVQDSRFKTLAHELFDRFRCPLVRVTIAKEERWRVDSLEALSPAKLSPEEFDFFLAALEGYTKAEWRRPKARQQPRYSLAILQNPNEALPPSSAATLKRFQTIGPSIGFAVDLIQRKDYLRLAEYDALFIRETTSIDNHTYRFAKKARHEGMPVIDDPQSMLRCTNKVYLAELLQSNKLSAPRTIIVDRPQLLRVEEEIGYPVVLKIPDGSFSRGVFKAEDRAQLTEVSRKLFQRSAVILAQEFMYTKYDWRVGVLGKQPLFVSQYFMTRKHWQIVHHYKDGRVEEGGFKTMAVEDAPREVVELGVKAANLIGDGLYGVDIKQTGTGVHVIEINDNPNLDKGVEDAILKDQLYQRVLGEFLRRVEAR</sequence>
<dbReference type="Pfam" id="PF14401">
    <property type="entry name" value="RLAN"/>
    <property type="match status" value="1"/>
</dbReference>
<reference evidence="3 4" key="1">
    <citation type="submission" date="2020-08" db="EMBL/GenBank/DDBJ databases">
        <title>Genomic Encyclopedia of Type Strains, Phase III (KMG-III): the genomes of soil and plant-associated and newly described type strains.</title>
        <authorList>
            <person name="Whitman W."/>
        </authorList>
    </citation>
    <scope>NUCLEOTIDE SEQUENCE [LARGE SCALE GENOMIC DNA]</scope>
    <source>
        <strain evidence="3 4">CECT 8803</strain>
    </source>
</reference>
<keyword evidence="1" id="KW-0547">Nucleotide-binding</keyword>
<dbReference type="RefSeq" id="WP_183415948.1">
    <property type="nucleotide sequence ID" value="NZ_JACHXA010000003.1"/>
</dbReference>
<dbReference type="InterPro" id="IPR025839">
    <property type="entry name" value="RLAN_dom"/>
</dbReference>
<accession>A0A839SW04</accession>
<dbReference type="SUPFAM" id="SSF56059">
    <property type="entry name" value="Glutathione synthetase ATP-binding domain-like"/>
    <property type="match status" value="1"/>
</dbReference>
<dbReference type="PROSITE" id="PS50975">
    <property type="entry name" value="ATP_GRASP"/>
    <property type="match status" value="1"/>
</dbReference>
<keyword evidence="4" id="KW-1185">Reference proteome</keyword>
<dbReference type="GO" id="GO:0009432">
    <property type="term" value="P:SOS response"/>
    <property type="evidence" value="ECO:0007669"/>
    <property type="project" value="TreeGrafter"/>
</dbReference>
<dbReference type="PANTHER" id="PTHR21621:SF0">
    <property type="entry name" value="BETA-CITRYLGLUTAMATE SYNTHASE B-RELATED"/>
    <property type="match status" value="1"/>
</dbReference>
<dbReference type="PANTHER" id="PTHR21621">
    <property type="entry name" value="RIBOSOMAL PROTEIN S6 MODIFICATION PROTEIN"/>
    <property type="match status" value="1"/>
</dbReference>
<dbReference type="InterPro" id="IPR013815">
    <property type="entry name" value="ATP_grasp_subdomain_1"/>
</dbReference>
<dbReference type="Proteomes" id="UP000581135">
    <property type="component" value="Unassembled WGS sequence"/>
</dbReference>
<evidence type="ECO:0000259" key="2">
    <source>
        <dbReference type="PROSITE" id="PS50975"/>
    </source>
</evidence>
<dbReference type="Gene3D" id="3.30.1490.20">
    <property type="entry name" value="ATP-grasp fold, A domain"/>
    <property type="match status" value="1"/>
</dbReference>
<dbReference type="InterPro" id="IPR011761">
    <property type="entry name" value="ATP-grasp"/>
</dbReference>
<name>A0A839SW04_9PROT</name>
<proteinExistence type="predicted"/>
<gene>
    <name evidence="3" type="ORF">FHR98_001424</name>
</gene>
<dbReference type="AlphaFoldDB" id="A0A839SW04"/>
<dbReference type="GO" id="GO:0005737">
    <property type="term" value="C:cytoplasm"/>
    <property type="evidence" value="ECO:0007669"/>
    <property type="project" value="TreeGrafter"/>
</dbReference>
<dbReference type="InterPro" id="IPR013651">
    <property type="entry name" value="ATP-grasp_RimK-type"/>
</dbReference>
<dbReference type="EMBL" id="JACHXA010000003">
    <property type="protein sequence ID" value="MBB3065145.1"/>
    <property type="molecule type" value="Genomic_DNA"/>
</dbReference>
<comment type="caution">
    <text evidence="3">The sequence shown here is derived from an EMBL/GenBank/DDBJ whole genome shotgun (WGS) entry which is preliminary data.</text>
</comment>
<keyword evidence="1" id="KW-0067">ATP-binding</keyword>